<keyword evidence="1" id="KW-0560">Oxidoreductase</keyword>
<dbReference type="EMBL" id="JBHRTL010000031">
    <property type="protein sequence ID" value="MFC3156834.1"/>
    <property type="molecule type" value="Genomic_DNA"/>
</dbReference>
<dbReference type="PIRSF" id="PIRSF011396">
    <property type="entry name" value="Trp_halogenase"/>
    <property type="match status" value="1"/>
</dbReference>
<accession>A0ABV7HVZ9</accession>
<dbReference type="Gene3D" id="3.50.50.60">
    <property type="entry name" value="FAD/NAD(P)-binding domain"/>
    <property type="match status" value="1"/>
</dbReference>
<dbReference type="GO" id="GO:0016491">
    <property type="term" value="F:oxidoreductase activity"/>
    <property type="evidence" value="ECO:0007669"/>
    <property type="project" value="UniProtKB-KW"/>
</dbReference>
<dbReference type="PANTHER" id="PTHR43747:SF4">
    <property type="entry name" value="FLAVIN-DEPENDENT TRYPTOPHAN HALOGENASE"/>
    <property type="match status" value="1"/>
</dbReference>
<reference evidence="2" key="1">
    <citation type="journal article" date="2019" name="Int. J. Syst. Evol. Microbiol.">
        <title>The Global Catalogue of Microorganisms (GCM) 10K type strain sequencing project: providing services to taxonomists for standard genome sequencing and annotation.</title>
        <authorList>
            <consortium name="The Broad Institute Genomics Platform"/>
            <consortium name="The Broad Institute Genome Sequencing Center for Infectious Disease"/>
            <person name="Wu L."/>
            <person name="Ma J."/>
        </authorList>
    </citation>
    <scope>NUCLEOTIDE SEQUENCE [LARGE SCALE GENOMIC DNA]</scope>
    <source>
        <strain evidence="2">KCTC 52141</strain>
    </source>
</reference>
<comment type="caution">
    <text evidence="1">The sequence shown here is derived from an EMBL/GenBank/DDBJ whole genome shotgun (WGS) entry which is preliminary data.</text>
</comment>
<name>A0ABV7HVZ9_9GAMM</name>
<keyword evidence="2" id="KW-1185">Reference proteome</keyword>
<dbReference type="Proteomes" id="UP001595548">
    <property type="component" value="Unassembled WGS sequence"/>
</dbReference>
<dbReference type="SUPFAM" id="SSF51905">
    <property type="entry name" value="FAD/NAD(P)-binding domain"/>
    <property type="match status" value="1"/>
</dbReference>
<dbReference type="InterPro" id="IPR050816">
    <property type="entry name" value="Flavin-dep_Halogenase_NPB"/>
</dbReference>
<dbReference type="Pfam" id="PF04820">
    <property type="entry name" value="Trp_halogenase"/>
    <property type="match status" value="1"/>
</dbReference>
<dbReference type="EC" id="1.14.19.-" evidence="1"/>
<dbReference type="InterPro" id="IPR033856">
    <property type="entry name" value="Trp_halogen"/>
</dbReference>
<gene>
    <name evidence="1" type="ORF">ACFOEB_16610</name>
</gene>
<organism evidence="1 2">
    <name type="scientific">Gilvimarinus japonicus</name>
    <dbReference type="NCBI Taxonomy" id="1796469"/>
    <lineage>
        <taxon>Bacteria</taxon>
        <taxon>Pseudomonadati</taxon>
        <taxon>Pseudomonadota</taxon>
        <taxon>Gammaproteobacteria</taxon>
        <taxon>Cellvibrionales</taxon>
        <taxon>Cellvibrionaceae</taxon>
        <taxon>Gilvimarinus</taxon>
    </lineage>
</organism>
<dbReference type="InterPro" id="IPR006905">
    <property type="entry name" value="Flavin_halogenase"/>
</dbReference>
<dbReference type="RefSeq" id="WP_382418260.1">
    <property type="nucleotide sequence ID" value="NZ_AP031500.1"/>
</dbReference>
<evidence type="ECO:0000313" key="1">
    <source>
        <dbReference type="EMBL" id="MFC3156834.1"/>
    </source>
</evidence>
<proteinExistence type="predicted"/>
<sequence>MHKVNSIVIVGGGTAGWMTAASLSKHFRKTDINITLVESSEIGTVGVGEATIPTLRRFYAELGMDDLAVMKATQATCKLGIQFEGWRKPGESFIHPFGLYGQKANGIEFHHYWMRLKELGDTSALADYSLGVNLAKQSKFIEPSPNPPSELSVYDWALHFDAALFAKLMREYAEAHGVTRIDAKIDAVKCGAEGIESLVLGDGRTVSGDLFIDCSGFKGLLIEQALHTGYHDWSEWLVCDSAVAVQSTRRGSAPPYTVSRAHKAGWQWRIPLQHRAGNGLVYCSRYLSDDEAITTLKDNIDDELLHEPRHFSFTAGRRKLAWNNNCIAVGLSAGFLEPLESTSIALIETAIEKIRRAFTKPWYTAQGVAQFNDLTAQEYERVRDFIILHYKLSQRDDGELWRYCRDMPLPDMLREKVAAFRARGDLIRYPIEIFGAPSWMAIYDGFHYLPEQYDERVKQMNPEYLQKALGEMRQSVASAVASVQSHDDFIAEHCAADAPA</sequence>
<protein>
    <submittedName>
        <fullName evidence="1">Tryptophan halogenase family protein</fullName>
        <ecNumber evidence="1">1.14.19.-</ecNumber>
    </submittedName>
</protein>
<evidence type="ECO:0000313" key="2">
    <source>
        <dbReference type="Proteomes" id="UP001595548"/>
    </source>
</evidence>
<dbReference type="PANTHER" id="PTHR43747">
    <property type="entry name" value="FAD-BINDING PROTEIN"/>
    <property type="match status" value="1"/>
</dbReference>
<dbReference type="InterPro" id="IPR036188">
    <property type="entry name" value="FAD/NAD-bd_sf"/>
</dbReference>